<sequence>MQFSTVVVLLATLTSSALALPAPQPSASAPPTWTIEGFRRQCATDGGPCSYSFAVNTNDGSAATPCSYSVSGSLEDPPARKTYQGPVCGAFTVGSIWSGQFGEDAGFQTLSVVKGQKIVYPAYTDVQLQSGKVVVPDQSYPVQPTL</sequence>
<evidence type="ECO:0000313" key="5">
    <source>
        <dbReference type="Proteomes" id="UP001302367"/>
    </source>
</evidence>
<evidence type="ECO:0000313" key="4">
    <source>
        <dbReference type="Proteomes" id="UP000230605"/>
    </source>
</evidence>
<reference evidence="2 4" key="1">
    <citation type="submission" date="2015-10" db="EMBL/GenBank/DDBJ databases">
        <title>The cercosporin biosynthetic gene cluster was horizontally transferred to several fungal lineages and shown to be expanded in Cercospora beticola based on microsynteny with recipient genomes.</title>
        <authorList>
            <person name="De Jonge R."/>
            <person name="Ebert M.K."/>
            <person name="Suttle J.C."/>
            <person name="Jurick Ii W.M."/>
            <person name="Secor G.A."/>
            <person name="Thomma B.P."/>
            <person name="Van De Peer Y."/>
            <person name="Bolton M.D."/>
        </authorList>
    </citation>
    <scope>NUCLEOTIDE SEQUENCE [LARGE SCALE GENOMIC DNA]</scope>
    <source>
        <strain evidence="2 4">09-40</strain>
    </source>
</reference>
<keyword evidence="1" id="KW-0732">Signal</keyword>
<protein>
    <recommendedName>
        <fullName evidence="6">Small secreted protein</fullName>
    </recommendedName>
</protein>
<evidence type="ECO:0000256" key="1">
    <source>
        <dbReference type="SAM" id="SignalP"/>
    </source>
</evidence>
<evidence type="ECO:0008006" key="6">
    <source>
        <dbReference type="Google" id="ProtNLM"/>
    </source>
</evidence>
<name>A0A2G5H7X3_CERBT</name>
<proteinExistence type="predicted"/>
<dbReference type="EMBL" id="CP134188">
    <property type="protein sequence ID" value="WPB02998.1"/>
    <property type="molecule type" value="Genomic_DNA"/>
</dbReference>
<accession>A0A2G5H7X3</accession>
<reference evidence="3 5" key="2">
    <citation type="submission" date="2023-09" db="EMBL/GenBank/DDBJ databases">
        <title>Complete-Gapless Cercospora beticola genome.</title>
        <authorList>
            <person name="Wyatt N.A."/>
            <person name="Spanner R.E."/>
            <person name="Bolton M.D."/>
        </authorList>
    </citation>
    <scope>NUCLEOTIDE SEQUENCE [LARGE SCALE GENOMIC DNA]</scope>
    <source>
        <strain evidence="3">Cb09-40</strain>
    </source>
</reference>
<dbReference type="AlphaFoldDB" id="A0A2G5H7X3"/>
<feature type="signal peptide" evidence="1">
    <location>
        <begin position="1"/>
        <end position="19"/>
    </location>
</feature>
<dbReference type="EMBL" id="LKMD01000108">
    <property type="protein sequence ID" value="PIA88630.1"/>
    <property type="molecule type" value="Genomic_DNA"/>
</dbReference>
<dbReference type="OrthoDB" id="5352317at2759"/>
<evidence type="ECO:0000313" key="3">
    <source>
        <dbReference type="EMBL" id="WPB02998.1"/>
    </source>
</evidence>
<dbReference type="Proteomes" id="UP001302367">
    <property type="component" value="Chromosome 5"/>
</dbReference>
<dbReference type="Proteomes" id="UP000230605">
    <property type="component" value="Chromosome 5"/>
</dbReference>
<organism evidence="2 4">
    <name type="scientific">Cercospora beticola</name>
    <name type="common">Sugarbeet leaf spot fungus</name>
    <dbReference type="NCBI Taxonomy" id="122368"/>
    <lineage>
        <taxon>Eukaryota</taxon>
        <taxon>Fungi</taxon>
        <taxon>Dikarya</taxon>
        <taxon>Ascomycota</taxon>
        <taxon>Pezizomycotina</taxon>
        <taxon>Dothideomycetes</taxon>
        <taxon>Dothideomycetidae</taxon>
        <taxon>Mycosphaerellales</taxon>
        <taxon>Mycosphaerellaceae</taxon>
        <taxon>Cercospora</taxon>
    </lineage>
</organism>
<keyword evidence="5" id="KW-1185">Reference proteome</keyword>
<gene>
    <name evidence="2" type="ORF">CB0940_07074</name>
    <name evidence="3" type="ORF">RHO25_007634</name>
</gene>
<evidence type="ECO:0000313" key="2">
    <source>
        <dbReference type="EMBL" id="PIA88630.1"/>
    </source>
</evidence>
<feature type="chain" id="PRO_5013841688" description="Small secreted protein" evidence="1">
    <location>
        <begin position="20"/>
        <end position="146"/>
    </location>
</feature>